<protein>
    <submittedName>
        <fullName evidence="2">Uncharacterized protein</fullName>
    </submittedName>
</protein>
<dbReference type="Proteomes" id="UP000639643">
    <property type="component" value="Unassembled WGS sequence"/>
</dbReference>
<comment type="caution">
    <text evidence="2">The sequence shown here is derived from an EMBL/GenBank/DDBJ whole genome shotgun (WGS) entry which is preliminary data.</text>
</comment>
<feature type="compositionally biased region" description="Basic and acidic residues" evidence="1">
    <location>
        <begin position="14"/>
        <end position="28"/>
    </location>
</feature>
<proteinExistence type="predicted"/>
<feature type="region of interest" description="Disordered" evidence="1">
    <location>
        <begin position="14"/>
        <end position="40"/>
    </location>
</feature>
<evidence type="ECO:0000313" key="3">
    <source>
        <dbReference type="Proteomes" id="UP000639643"/>
    </source>
</evidence>
<dbReference type="AlphaFoldDB" id="A0A8H6NZH9"/>
<dbReference type="EMBL" id="WIGM01000001">
    <property type="protein sequence ID" value="KAF6845434.1"/>
    <property type="molecule type" value="Genomic_DNA"/>
</dbReference>
<evidence type="ECO:0000256" key="1">
    <source>
        <dbReference type="SAM" id="MobiDB-lite"/>
    </source>
</evidence>
<name>A0A8H6NZH9_9PEZI</name>
<evidence type="ECO:0000313" key="2">
    <source>
        <dbReference type="EMBL" id="KAF6845434.1"/>
    </source>
</evidence>
<keyword evidence="3" id="KW-1185">Reference proteome</keyword>
<sequence length="102" mass="12060">MQQISRIFPKRAICDKRSREAEPDDKAMLRSRQPGQGSNVEMCCKNREHRWLPKASSRCPDLPIRWTVLHKRRFGEAISGNGRWLLAGAKRWEDRRREMKSI</sequence>
<organism evidence="2 3">
    <name type="scientific">Colletotrichum musicola</name>
    <dbReference type="NCBI Taxonomy" id="2175873"/>
    <lineage>
        <taxon>Eukaryota</taxon>
        <taxon>Fungi</taxon>
        <taxon>Dikarya</taxon>
        <taxon>Ascomycota</taxon>
        <taxon>Pezizomycotina</taxon>
        <taxon>Sordariomycetes</taxon>
        <taxon>Hypocreomycetidae</taxon>
        <taxon>Glomerellales</taxon>
        <taxon>Glomerellaceae</taxon>
        <taxon>Colletotrichum</taxon>
        <taxon>Colletotrichum orchidearum species complex</taxon>
    </lineage>
</organism>
<gene>
    <name evidence="2" type="ORF">CMUS01_00009</name>
</gene>
<reference evidence="2" key="1">
    <citation type="journal article" date="2020" name="Phytopathology">
        <title>Genome Sequence Resources of Colletotrichum truncatum, C. plurivorum, C. musicola, and C. sojae: Four Species Pathogenic to Soybean (Glycine max).</title>
        <authorList>
            <person name="Rogerio F."/>
            <person name="Boufleur T.R."/>
            <person name="Ciampi-Guillardi M."/>
            <person name="Sukno S.A."/>
            <person name="Thon M.R."/>
            <person name="Massola Junior N.S."/>
            <person name="Baroncelli R."/>
        </authorList>
    </citation>
    <scope>NUCLEOTIDE SEQUENCE</scope>
    <source>
        <strain evidence="2">LFN0074</strain>
    </source>
</reference>
<accession>A0A8H6NZH9</accession>